<feature type="compositionally biased region" description="Polar residues" evidence="2">
    <location>
        <begin position="9"/>
        <end position="19"/>
    </location>
</feature>
<protein>
    <submittedName>
        <fullName evidence="3">3345_t:CDS:1</fullName>
    </submittedName>
</protein>
<feature type="region of interest" description="Disordered" evidence="2">
    <location>
        <begin position="1"/>
        <end position="49"/>
    </location>
</feature>
<proteinExistence type="predicted"/>
<keyword evidence="1" id="KW-0175">Coiled coil</keyword>
<accession>A0A9N8WRB5</accession>
<evidence type="ECO:0000313" key="4">
    <source>
        <dbReference type="Proteomes" id="UP000789375"/>
    </source>
</evidence>
<keyword evidence="4" id="KW-1185">Reference proteome</keyword>
<evidence type="ECO:0000256" key="2">
    <source>
        <dbReference type="SAM" id="MobiDB-lite"/>
    </source>
</evidence>
<feature type="coiled-coil region" evidence="1">
    <location>
        <begin position="110"/>
        <end position="137"/>
    </location>
</feature>
<reference evidence="3" key="1">
    <citation type="submission" date="2021-06" db="EMBL/GenBank/DDBJ databases">
        <authorList>
            <person name="Kallberg Y."/>
            <person name="Tangrot J."/>
            <person name="Rosling A."/>
        </authorList>
    </citation>
    <scope>NUCLEOTIDE SEQUENCE</scope>
    <source>
        <strain evidence="3">87-6 pot B 2015</strain>
    </source>
</reference>
<comment type="caution">
    <text evidence="3">The sequence shown here is derived from an EMBL/GenBank/DDBJ whole genome shotgun (WGS) entry which is preliminary data.</text>
</comment>
<name>A0A9N8WRB5_FUNMO</name>
<feature type="compositionally biased region" description="Basic and acidic residues" evidence="2">
    <location>
        <begin position="39"/>
        <end position="49"/>
    </location>
</feature>
<evidence type="ECO:0000313" key="3">
    <source>
        <dbReference type="EMBL" id="CAG8493952.1"/>
    </source>
</evidence>
<dbReference type="EMBL" id="CAJVPP010000566">
    <property type="protein sequence ID" value="CAG8493952.1"/>
    <property type="molecule type" value="Genomic_DNA"/>
</dbReference>
<organism evidence="3 4">
    <name type="scientific">Funneliformis mosseae</name>
    <name type="common">Endomycorrhizal fungus</name>
    <name type="synonym">Glomus mosseae</name>
    <dbReference type="NCBI Taxonomy" id="27381"/>
    <lineage>
        <taxon>Eukaryota</taxon>
        <taxon>Fungi</taxon>
        <taxon>Fungi incertae sedis</taxon>
        <taxon>Mucoromycota</taxon>
        <taxon>Glomeromycotina</taxon>
        <taxon>Glomeromycetes</taxon>
        <taxon>Glomerales</taxon>
        <taxon>Glomeraceae</taxon>
        <taxon>Funneliformis</taxon>
    </lineage>
</organism>
<evidence type="ECO:0000256" key="1">
    <source>
        <dbReference type="SAM" id="Coils"/>
    </source>
</evidence>
<dbReference type="AlphaFoldDB" id="A0A9N8WRB5"/>
<dbReference type="Proteomes" id="UP000789375">
    <property type="component" value="Unassembled WGS sequence"/>
</dbReference>
<sequence length="437" mass="49537">MPDPPNSGGRKTQATQEIDSNAPPIPTRKRYKGQAHSSDSSRQKSKEDNELLQIPPENLDFNSVQRIQSLASKYKQLFEQVDQEKGTLINQRHDLQLRYDEIQGKFETEKKRLQQRAQDSEVEVSNLKKQLVESKAEASMYQSALGKATNVRWGDEDSNNLVQLTKVITEIVNSLTEVTTVKGRDITIDDDAANELFQKYNCSTRISVKTQANAVLANAKKDSPKRSSSLIVPKSYPQPVVIDQNNNLEAEIYLSMTQLVGLVNHLAEARTGTDDITKITPIKIRQQIYAVLGTRGFCKNNHPFIDQLTTKILDTLSRYRQIKNEERLADLKEHTTKLIREIVHLYFRLNAQEPVPDFKDFFEAGTPVQNNVMDGAWDDDLIDNLEVEICSFPLISVKSSKDQSKKVLCKAQHDYCDELVVDDNLGQNLLPHVVVDD</sequence>
<gene>
    <name evidence="3" type="ORF">FMOSSE_LOCUS3680</name>
</gene>